<accession>A0A0H5QP56</accession>
<organism evidence="1">
    <name type="scientific">uncultured prokaryote</name>
    <dbReference type="NCBI Taxonomy" id="198431"/>
    <lineage>
        <taxon>unclassified sequences</taxon>
        <taxon>environmental samples</taxon>
    </lineage>
</organism>
<name>A0A0H5QP56_9ZZZZ</name>
<proteinExistence type="predicted"/>
<dbReference type="AlphaFoldDB" id="A0A0H5QP56"/>
<dbReference type="EMBL" id="LN854148">
    <property type="protein sequence ID" value="CRY97562.1"/>
    <property type="molecule type" value="Genomic_DNA"/>
</dbReference>
<protein>
    <submittedName>
        <fullName evidence="1">Uncharacterized protein</fullName>
    </submittedName>
</protein>
<evidence type="ECO:0000313" key="1">
    <source>
        <dbReference type="EMBL" id="CRY97562.1"/>
    </source>
</evidence>
<reference evidence="1" key="1">
    <citation type="submission" date="2015-06" db="EMBL/GenBank/DDBJ databases">
        <authorList>
            <person name="Joergensen T."/>
        </authorList>
    </citation>
    <scope>NUCLEOTIDE SEQUENCE</scope>
    <source>
        <strain evidence="1">RGFK1640</strain>
    </source>
</reference>
<reference evidence="1" key="2">
    <citation type="submission" date="2015-07" db="EMBL/GenBank/DDBJ databases">
        <title>Plasmids, circular viruses and viroids from rat gut.</title>
        <authorList>
            <person name="Jorgensen T.J."/>
            <person name="Hansen M.A."/>
            <person name="Xu Z."/>
            <person name="Tabak M.A."/>
            <person name="Sorensen S.J."/>
            <person name="Hansen L.H."/>
        </authorList>
    </citation>
    <scope>NUCLEOTIDE SEQUENCE</scope>
    <source>
        <strain evidence="1">RGFK1640</strain>
    </source>
</reference>
<sequence length="76" mass="8378">MKSLHNQSDSSASWVSIHLTTDPKRAGVNVTTTWLPDKATHSFAKTEFIPSDTELGRTAAILLAHAVAREVESWLF</sequence>